<evidence type="ECO:0000313" key="3">
    <source>
        <dbReference type="Proteomes" id="UP000523139"/>
    </source>
</evidence>
<keyword evidence="1" id="KW-1133">Transmembrane helix</keyword>
<dbReference type="AlphaFoldDB" id="A0A7X8YCG9"/>
<gene>
    <name evidence="2" type="ORF">HGQ17_00750</name>
</gene>
<keyword evidence="1" id="KW-0472">Membrane</keyword>
<proteinExistence type="predicted"/>
<keyword evidence="3" id="KW-1185">Reference proteome</keyword>
<dbReference type="RefSeq" id="WP_168886057.1">
    <property type="nucleotide sequence ID" value="NZ_JABAHY010000001.1"/>
</dbReference>
<comment type="caution">
    <text evidence="2">The sequence shown here is derived from an EMBL/GenBank/DDBJ whole genome shotgun (WGS) entry which is preliminary data.</text>
</comment>
<feature type="transmembrane region" description="Helical" evidence="1">
    <location>
        <begin position="154"/>
        <end position="178"/>
    </location>
</feature>
<dbReference type="Proteomes" id="UP000523139">
    <property type="component" value="Unassembled WGS sequence"/>
</dbReference>
<dbReference type="EMBL" id="JABAHY010000001">
    <property type="protein sequence ID" value="NLS08558.1"/>
    <property type="molecule type" value="Genomic_DNA"/>
</dbReference>
<protein>
    <submittedName>
        <fullName evidence="2">Uncharacterized protein</fullName>
    </submittedName>
</protein>
<accession>A0A7X8YCG9</accession>
<evidence type="ECO:0000313" key="2">
    <source>
        <dbReference type="EMBL" id="NLS08558.1"/>
    </source>
</evidence>
<reference evidence="2 3" key="1">
    <citation type="submission" date="2020-04" db="EMBL/GenBank/DDBJ databases">
        <title>Nesterenkonia sp. nov., isolated from marine sediment.</title>
        <authorList>
            <person name="Zhang G."/>
        </authorList>
    </citation>
    <scope>NUCLEOTIDE SEQUENCE [LARGE SCALE GENOMIC DNA]</scope>
    <source>
        <strain evidence="2 3">MY13</strain>
    </source>
</reference>
<sequence>MIGLHGQNRLTEEPDQPISFIIEDGLPYGITQESVEAAAEGRAISREPFTMMVVERELEWEESNFGELPEGVDVLLSVGHDPEDNDLVLPDGNRVGLAHLGSQEDSSHRWSVATEIRDVFNNNRSMGHGPCAVVGAAQTAAQLEFNGAAARTPLFWGALAALPMAGAVLFTVLWVKFLGDERQRRRRFAEARLQLARVVLELDTVEVPFRIPESQLAESATAEHVEAAEKLRGDWEK</sequence>
<keyword evidence="1" id="KW-0812">Transmembrane</keyword>
<organism evidence="2 3">
    <name type="scientific">Nesterenkonia sedimenti</name>
    <dbReference type="NCBI Taxonomy" id="1463632"/>
    <lineage>
        <taxon>Bacteria</taxon>
        <taxon>Bacillati</taxon>
        <taxon>Actinomycetota</taxon>
        <taxon>Actinomycetes</taxon>
        <taxon>Micrococcales</taxon>
        <taxon>Micrococcaceae</taxon>
        <taxon>Nesterenkonia</taxon>
    </lineage>
</organism>
<name>A0A7X8YCG9_9MICC</name>
<evidence type="ECO:0000256" key="1">
    <source>
        <dbReference type="SAM" id="Phobius"/>
    </source>
</evidence>